<evidence type="ECO:0000256" key="1">
    <source>
        <dbReference type="ARBA" id="ARBA00022723"/>
    </source>
</evidence>
<dbReference type="InterPro" id="IPR017896">
    <property type="entry name" value="4Fe4S_Fe-S-bd"/>
</dbReference>
<keyword evidence="5" id="KW-0560">Oxidoreductase</keyword>
<gene>
    <name evidence="5" type="ORF">SPSIL_023840</name>
</gene>
<protein>
    <submittedName>
        <fullName evidence="5">Ferredoxin--NADP reductase</fullName>
        <ecNumber evidence="5">1.18.1.2</ecNumber>
    </submittedName>
</protein>
<name>A0ABZ3IKL2_9FIRM</name>
<dbReference type="SUPFAM" id="SSF46548">
    <property type="entry name" value="alpha-helical ferredoxin"/>
    <property type="match status" value="2"/>
</dbReference>
<accession>A0ABZ3IKL2</accession>
<dbReference type="Pfam" id="PF14691">
    <property type="entry name" value="Fer4_20"/>
    <property type="match status" value="1"/>
</dbReference>
<dbReference type="InterPro" id="IPR028261">
    <property type="entry name" value="DPD_II"/>
</dbReference>
<keyword evidence="3" id="KW-0411">Iron-sulfur</keyword>
<dbReference type="PANTHER" id="PTHR42783">
    <property type="entry name" value="GLUTAMATE SYNTHASE [NADPH] SMALL CHAIN"/>
    <property type="match status" value="1"/>
</dbReference>
<dbReference type="PROSITE" id="PS51379">
    <property type="entry name" value="4FE4S_FER_2"/>
    <property type="match status" value="2"/>
</dbReference>
<sequence>MNYVVRFADYIDEAFQTPWALPNKPDAPFVKILRRLMTDEDAQVALVLTPVEMTVEEIAAKSGKKPEDLVPILEKLVNNGVIFDVITPEKHTFKLVPIAPGILEFQMNGRTLDKEMVDLLEEYYYDLAEGQYPNLPVGTMRIVPVAESIEADSKSCSYEELMTFINATDDYAIAPCLCRTMKRAMGEGCGHMLETCMLFGTYADYYVRTGRGRRVSKEELLEIVKKVEEEGLVHHVFSFDKGFSEYVCNCCGCCCLTTRGVTQQNLGNGGGTTKTNYCAEVDPEKCVACGACADKCIWQAVKLGNGLTDESQVPAPEPDTETPYDTEWLRDRWSPDYRVRNLVLESGTSPCKAACPAHISVQGYIKLASEGKYNQALKLIKKDNPFPAVCGRICPHNCESQCTRGKVDQPVAIDPIKRFIADQELKSGVRYIPEIKECPETVGSKVAVIGAGPSGLSCAFYLAIQGYKVTVYEKEKMLGGMLTMGIPEFRLDRDTINAEIEVLEKLGVKFITGVEIGKYKTIAQLRAEGFKAFYFAIGAQNSRKLGLEGENLPGVIAGIEFLRDLNLGKKKSLNGPVVVIGGGNVAIDVARTAVRAGATSVNLFSLESREEMPAWEDELAEAVEEGVVLNPSWGPKAIIQKDGKITGIEMKKCTAVFDKDGKFSPTFDDKTTQKVEAATILVAIGQSIDWGGLTSNTACKLTKGNTMQVHDLSLQTDEPDIFAGGDAVTGPQLAIDAIAAGKQAATSIHRFVRGDSLTIGREAKFVSIDKEKVDVAGYDRLPRQHTGKAQPTARAHSFEDLTATFTEAQVLKETQRCLGCGQAIVDPNKCMGCGICTVHCEFDAMHMKRVRDVAAPATAMDYIQDSVKYRAERAARVEAKKAKK</sequence>
<evidence type="ECO:0000259" key="4">
    <source>
        <dbReference type="PROSITE" id="PS51379"/>
    </source>
</evidence>
<dbReference type="InterPro" id="IPR036188">
    <property type="entry name" value="FAD/NAD-bd_sf"/>
</dbReference>
<dbReference type="Gene3D" id="1.10.1060.10">
    <property type="entry name" value="Alpha-helical ferredoxin"/>
    <property type="match status" value="1"/>
</dbReference>
<feature type="domain" description="4Fe-4S ferredoxin-type" evidence="4">
    <location>
        <begin position="277"/>
        <end position="306"/>
    </location>
</feature>
<organism evidence="5 6">
    <name type="scientific">Sporomusa silvacetica DSM 10669</name>
    <dbReference type="NCBI Taxonomy" id="1123289"/>
    <lineage>
        <taxon>Bacteria</taxon>
        <taxon>Bacillati</taxon>
        <taxon>Bacillota</taxon>
        <taxon>Negativicutes</taxon>
        <taxon>Selenomonadales</taxon>
        <taxon>Sporomusaceae</taxon>
        <taxon>Sporomusa</taxon>
    </lineage>
</organism>
<keyword evidence="2" id="KW-0408">Iron</keyword>
<dbReference type="Pfam" id="PF07992">
    <property type="entry name" value="Pyr_redox_2"/>
    <property type="match status" value="1"/>
</dbReference>
<keyword evidence="1" id="KW-0479">Metal-binding</keyword>
<dbReference type="PRINTS" id="PR00419">
    <property type="entry name" value="ADXRDTASE"/>
</dbReference>
<evidence type="ECO:0000313" key="5">
    <source>
        <dbReference type="EMBL" id="XFO66234.1"/>
    </source>
</evidence>
<dbReference type="Proteomes" id="UP000216752">
    <property type="component" value="Chromosome"/>
</dbReference>
<feature type="domain" description="4Fe-4S ferredoxin-type" evidence="4">
    <location>
        <begin position="821"/>
        <end position="850"/>
    </location>
</feature>
<dbReference type="PROSITE" id="PS00198">
    <property type="entry name" value="4FE4S_FER_1"/>
    <property type="match status" value="1"/>
</dbReference>
<keyword evidence="6" id="KW-1185">Reference proteome</keyword>
<reference evidence="5" key="1">
    <citation type="submission" date="2024-05" db="EMBL/GenBank/DDBJ databases">
        <title>Isolation and characterization of Sporomusa carbonis sp. nov., a carboxydotrophic hydrogenogen in the genus of Sporomusa isolated from a charcoal burning pile.</title>
        <authorList>
            <person name="Boeer T."/>
            <person name="Rosenbaum F."/>
            <person name="Eysell L."/>
            <person name="Mueller V."/>
            <person name="Daniel R."/>
            <person name="Poehlein A."/>
        </authorList>
    </citation>
    <scope>NUCLEOTIDE SEQUENCE [LARGE SCALE GENOMIC DNA]</scope>
    <source>
        <strain evidence="5">DSM 10669</strain>
    </source>
</reference>
<proteinExistence type="predicted"/>
<dbReference type="GO" id="GO:0004324">
    <property type="term" value="F:ferredoxin-NADP+ reductase activity"/>
    <property type="evidence" value="ECO:0007669"/>
    <property type="project" value="UniProtKB-EC"/>
</dbReference>
<dbReference type="Gene3D" id="3.50.50.60">
    <property type="entry name" value="FAD/NAD(P)-binding domain"/>
    <property type="match status" value="2"/>
</dbReference>
<dbReference type="InterPro" id="IPR017900">
    <property type="entry name" value="4Fe4S_Fe_S_CS"/>
</dbReference>
<dbReference type="InterPro" id="IPR023753">
    <property type="entry name" value="FAD/NAD-binding_dom"/>
</dbReference>
<dbReference type="EC" id="1.18.1.2" evidence="5"/>
<evidence type="ECO:0000256" key="3">
    <source>
        <dbReference type="ARBA" id="ARBA00023014"/>
    </source>
</evidence>
<evidence type="ECO:0000313" key="6">
    <source>
        <dbReference type="Proteomes" id="UP000216752"/>
    </source>
</evidence>
<evidence type="ECO:0000256" key="2">
    <source>
        <dbReference type="ARBA" id="ARBA00023004"/>
    </source>
</evidence>
<dbReference type="Pfam" id="PF00037">
    <property type="entry name" value="Fer4"/>
    <property type="match status" value="2"/>
</dbReference>
<dbReference type="PANTHER" id="PTHR42783:SF3">
    <property type="entry name" value="GLUTAMATE SYNTHASE [NADPH] SMALL CHAIN-RELATED"/>
    <property type="match status" value="1"/>
</dbReference>
<dbReference type="RefSeq" id="WP_094607538.1">
    <property type="nucleotide sequence ID" value="NZ_CP155573.1"/>
</dbReference>
<dbReference type="SUPFAM" id="SSF51971">
    <property type="entry name" value="Nucleotide-binding domain"/>
    <property type="match status" value="1"/>
</dbReference>
<dbReference type="InterPro" id="IPR009051">
    <property type="entry name" value="Helical_ferredxn"/>
</dbReference>
<dbReference type="EMBL" id="CP155573">
    <property type="protein sequence ID" value="XFO66234.1"/>
    <property type="molecule type" value="Genomic_DNA"/>
</dbReference>